<organism evidence="1 3">
    <name type="scientific">Testudinibacter aquarius</name>
    <dbReference type="NCBI Taxonomy" id="1524974"/>
    <lineage>
        <taxon>Bacteria</taxon>
        <taxon>Pseudomonadati</taxon>
        <taxon>Pseudomonadota</taxon>
        <taxon>Gammaproteobacteria</taxon>
        <taxon>Pasteurellales</taxon>
        <taxon>Pasteurellaceae</taxon>
        <taxon>Testudinibacter</taxon>
    </lineage>
</organism>
<dbReference type="EMBL" id="SMCP01000005">
    <property type="protein sequence ID" value="TCV87226.1"/>
    <property type="molecule type" value="Genomic_DNA"/>
</dbReference>
<reference evidence="1 3" key="1">
    <citation type="submission" date="2019-03" db="EMBL/GenBank/DDBJ databases">
        <title>Genomic Encyclopedia of Type Strains, Phase IV (KMG-IV): sequencing the most valuable type-strain genomes for metagenomic binning, comparative biology and taxonomic classification.</title>
        <authorList>
            <person name="Goeker M."/>
        </authorList>
    </citation>
    <scope>NUCLEOTIDE SEQUENCE [LARGE SCALE GENOMIC DNA]</scope>
    <source>
        <strain evidence="1 3">DSM 28140</strain>
    </source>
</reference>
<dbReference type="AlphaFoldDB" id="A0A4R3Y5Z9"/>
<name>A0A4R3Y5Z9_9PAST</name>
<comment type="caution">
    <text evidence="1">The sequence shown here is derived from an EMBL/GenBank/DDBJ whole genome shotgun (WGS) entry which is preliminary data.</text>
</comment>
<accession>A0A4R3Y5Z9</accession>
<evidence type="ECO:0000313" key="4">
    <source>
        <dbReference type="Proteomes" id="UP000305526"/>
    </source>
</evidence>
<dbReference type="Proteomes" id="UP000305526">
    <property type="component" value="Unassembled WGS sequence"/>
</dbReference>
<evidence type="ECO:0000313" key="1">
    <source>
        <dbReference type="EMBL" id="TCV87226.1"/>
    </source>
</evidence>
<dbReference type="Proteomes" id="UP000294619">
    <property type="component" value="Unassembled WGS sequence"/>
</dbReference>
<keyword evidence="4" id="KW-1185">Reference proteome</keyword>
<dbReference type="EMBL" id="VDGV01000070">
    <property type="protein sequence ID" value="TNG91269.1"/>
    <property type="molecule type" value="Genomic_DNA"/>
</dbReference>
<sequence>MARKFIETELGIEIQCSCCKEFYPADTEFFYKQPGYQRSKWGYILGVRRAMKLTLHKKLSGSGGKQKCVKVRLSSQQIV</sequence>
<evidence type="ECO:0000313" key="3">
    <source>
        <dbReference type="Proteomes" id="UP000294619"/>
    </source>
</evidence>
<gene>
    <name evidence="1" type="ORF">EDC16_105145</name>
    <name evidence="2" type="ORF">FHQ21_08190</name>
</gene>
<evidence type="ECO:0000313" key="2">
    <source>
        <dbReference type="EMBL" id="TNG91269.1"/>
    </source>
</evidence>
<protein>
    <submittedName>
        <fullName evidence="1">Uncharacterized protein</fullName>
    </submittedName>
</protein>
<proteinExistence type="predicted"/>
<reference evidence="2 4" key="2">
    <citation type="submission" date="2019-05" db="EMBL/GenBank/DDBJ databases">
        <title>Pasteurellaceae isolates from reptiles.</title>
        <authorList>
            <person name="Bojesen A.M."/>
            <person name="Lund E."/>
        </authorList>
    </citation>
    <scope>NUCLEOTIDE SEQUENCE [LARGE SCALE GENOMIC DNA]</scope>
    <source>
        <strain evidence="2 4">ELNT2x</strain>
    </source>
</reference>